<evidence type="ECO:0000256" key="1">
    <source>
        <dbReference type="SAM" id="MobiDB-lite"/>
    </source>
</evidence>
<proteinExistence type="predicted"/>
<feature type="region of interest" description="Disordered" evidence="1">
    <location>
        <begin position="1"/>
        <end position="21"/>
    </location>
</feature>
<organism evidence="2">
    <name type="scientific">marine sediment metagenome</name>
    <dbReference type="NCBI Taxonomy" id="412755"/>
    <lineage>
        <taxon>unclassified sequences</taxon>
        <taxon>metagenomes</taxon>
        <taxon>ecological metagenomes</taxon>
    </lineage>
</organism>
<name>X1RCR9_9ZZZZ</name>
<dbReference type="AlphaFoldDB" id="X1RCR9"/>
<sequence length="36" mass="4437">YRPGVEDKEANKRTETRSTRMDRVRLKKYRACAKWH</sequence>
<protein>
    <submittedName>
        <fullName evidence="2">Uncharacterized protein</fullName>
    </submittedName>
</protein>
<dbReference type="EMBL" id="BARV01035061">
    <property type="protein sequence ID" value="GAI53384.1"/>
    <property type="molecule type" value="Genomic_DNA"/>
</dbReference>
<evidence type="ECO:0000313" key="2">
    <source>
        <dbReference type="EMBL" id="GAI53384.1"/>
    </source>
</evidence>
<reference evidence="2" key="1">
    <citation type="journal article" date="2014" name="Front. Microbiol.">
        <title>High frequency of phylogenetically diverse reductive dehalogenase-homologous genes in deep subseafloor sedimentary metagenomes.</title>
        <authorList>
            <person name="Kawai M."/>
            <person name="Futagami T."/>
            <person name="Toyoda A."/>
            <person name="Takaki Y."/>
            <person name="Nishi S."/>
            <person name="Hori S."/>
            <person name="Arai W."/>
            <person name="Tsubouchi T."/>
            <person name="Morono Y."/>
            <person name="Uchiyama I."/>
            <person name="Ito T."/>
            <person name="Fujiyama A."/>
            <person name="Inagaki F."/>
            <person name="Takami H."/>
        </authorList>
    </citation>
    <scope>NUCLEOTIDE SEQUENCE</scope>
    <source>
        <strain evidence="2">Expedition CK06-06</strain>
    </source>
</reference>
<feature type="non-terminal residue" evidence="2">
    <location>
        <position position="1"/>
    </location>
</feature>
<accession>X1RCR9</accession>
<gene>
    <name evidence="2" type="ORF">S06H3_54766</name>
</gene>
<comment type="caution">
    <text evidence="2">The sequence shown here is derived from an EMBL/GenBank/DDBJ whole genome shotgun (WGS) entry which is preliminary data.</text>
</comment>